<keyword evidence="2" id="KW-1185">Reference proteome</keyword>
<evidence type="ECO:0000313" key="2">
    <source>
        <dbReference type="Proteomes" id="UP000708208"/>
    </source>
</evidence>
<reference evidence="1" key="1">
    <citation type="submission" date="2021-06" db="EMBL/GenBank/DDBJ databases">
        <authorList>
            <person name="Hodson N. C."/>
            <person name="Mongue J. A."/>
            <person name="Jaron S. K."/>
        </authorList>
    </citation>
    <scope>NUCLEOTIDE SEQUENCE</scope>
</reference>
<dbReference type="AlphaFoldDB" id="A0A8J2KIT9"/>
<sequence>MVESKRKFACRNLPGMSWARKFKLLMWKNFRILSRNKFHTIMEILLPVIFMSSFGLLRVAMPMEKVPEPTVFTPFDLRTIPPVLKTNMLVL</sequence>
<name>A0A8J2KIT9_9HEXA</name>
<comment type="caution">
    <text evidence="1">The sequence shown here is derived from an EMBL/GenBank/DDBJ whole genome shotgun (WGS) entry which is preliminary data.</text>
</comment>
<evidence type="ECO:0000313" key="1">
    <source>
        <dbReference type="EMBL" id="CAG7818851.1"/>
    </source>
</evidence>
<accession>A0A8J2KIT9</accession>
<proteinExistence type="predicted"/>
<gene>
    <name evidence="1" type="ORF">AFUS01_LOCUS29329</name>
</gene>
<dbReference type="OrthoDB" id="6157630at2759"/>
<dbReference type="EMBL" id="CAJVCH010432208">
    <property type="protein sequence ID" value="CAG7818851.1"/>
    <property type="molecule type" value="Genomic_DNA"/>
</dbReference>
<organism evidence="1 2">
    <name type="scientific">Allacma fusca</name>
    <dbReference type="NCBI Taxonomy" id="39272"/>
    <lineage>
        <taxon>Eukaryota</taxon>
        <taxon>Metazoa</taxon>
        <taxon>Ecdysozoa</taxon>
        <taxon>Arthropoda</taxon>
        <taxon>Hexapoda</taxon>
        <taxon>Collembola</taxon>
        <taxon>Symphypleona</taxon>
        <taxon>Sminthuridae</taxon>
        <taxon>Allacma</taxon>
    </lineage>
</organism>
<protein>
    <submittedName>
        <fullName evidence="1">Uncharacterized protein</fullName>
    </submittedName>
</protein>
<dbReference type="Proteomes" id="UP000708208">
    <property type="component" value="Unassembled WGS sequence"/>
</dbReference>